<evidence type="ECO:0000313" key="1">
    <source>
        <dbReference type="EMBL" id="KKU60673.1"/>
    </source>
</evidence>
<gene>
    <name evidence="1" type="ORF">UX85_C0008G0047</name>
</gene>
<reference evidence="1 2" key="1">
    <citation type="journal article" date="2015" name="Nature">
        <title>rRNA introns, odd ribosomes, and small enigmatic genomes across a large radiation of phyla.</title>
        <authorList>
            <person name="Brown C.T."/>
            <person name="Hug L.A."/>
            <person name="Thomas B.C."/>
            <person name="Sharon I."/>
            <person name="Castelle C.J."/>
            <person name="Singh A."/>
            <person name="Wilkins M.J."/>
            <person name="Williams K.H."/>
            <person name="Banfield J.F."/>
        </authorList>
    </citation>
    <scope>NUCLEOTIDE SEQUENCE [LARGE SCALE GENOMIC DNA]</scope>
</reference>
<organism evidence="1 2">
    <name type="scientific">Candidatus Beckwithbacteria bacterium GW2011_GWB1_47_15</name>
    <dbReference type="NCBI Taxonomy" id="1618371"/>
    <lineage>
        <taxon>Bacteria</taxon>
        <taxon>Candidatus Beckwithiibacteriota</taxon>
    </lineage>
</organism>
<comment type="caution">
    <text evidence="1">The sequence shown here is derived from an EMBL/GenBank/DDBJ whole genome shotgun (WGS) entry which is preliminary data.</text>
</comment>
<dbReference type="SUPFAM" id="SSF55729">
    <property type="entry name" value="Acyl-CoA N-acyltransferases (Nat)"/>
    <property type="match status" value="1"/>
</dbReference>
<sequence>MDEEQKIKEKISKLDQLDPQKLIPPMFANIPEIAGQVKVVARKSDGNIDYIITDAGQMSRRQIRNSFTYFNDEELDEYPELSIDENNYARPLAYGNIREISPDILFSGMFETNPALRGKGMGVAFQEHLVNLAKKLGYKFLAGYQNNAEIARFFIKRGRYLLEEIKDELQGEFESIRDQENDETLFYTVKFLNPEDVTRYIKPERIDTSVEDKIRFKEEIT</sequence>
<evidence type="ECO:0000313" key="2">
    <source>
        <dbReference type="Proteomes" id="UP000033860"/>
    </source>
</evidence>
<accession>A0A0G1U2X1</accession>
<protein>
    <submittedName>
        <fullName evidence="1">Uncharacterized protein</fullName>
    </submittedName>
</protein>
<dbReference type="AlphaFoldDB" id="A0A0G1U2X1"/>
<dbReference type="InterPro" id="IPR016181">
    <property type="entry name" value="Acyl_CoA_acyltransferase"/>
</dbReference>
<dbReference type="Proteomes" id="UP000033860">
    <property type="component" value="Unassembled WGS sequence"/>
</dbReference>
<proteinExistence type="predicted"/>
<dbReference type="EMBL" id="LCNT01000008">
    <property type="protein sequence ID" value="KKU60673.1"/>
    <property type="molecule type" value="Genomic_DNA"/>
</dbReference>
<name>A0A0G1U2X1_9BACT</name>